<reference evidence="1" key="1">
    <citation type="submission" date="2023-04" db="EMBL/GenBank/DDBJ databases">
        <title>Draft Genome sequencing of Naganishia species isolated from polar environments using Oxford Nanopore Technology.</title>
        <authorList>
            <person name="Leo P."/>
            <person name="Venkateswaran K."/>
        </authorList>
    </citation>
    <scope>NUCLEOTIDE SEQUENCE</scope>
    <source>
        <strain evidence="1">DBVPG 5303</strain>
    </source>
</reference>
<dbReference type="EMBL" id="JASBWV010000014">
    <property type="protein sequence ID" value="KAJ9122750.1"/>
    <property type="molecule type" value="Genomic_DNA"/>
</dbReference>
<name>A0ACC2XGL5_9TREE</name>
<gene>
    <name evidence="1" type="ORF">QFC24_004179</name>
</gene>
<protein>
    <submittedName>
        <fullName evidence="1">Uncharacterized protein</fullName>
    </submittedName>
</protein>
<sequence length="894" mass="97062">MDSQSHVASHARSRMLKHSKSAMRRSTGETDEASETEDIGSDPTLIVLLDEEDKTTAHQHGLGLAARHMLDMDTDVFSLAGNSSNLTPAAIEAMRDDWSYHTMAYAFLSAAAGLYLFYIILDYPRLLARLFSSPIRPKKVEPVASDDKPEKSKVKGTRTMGGEFWTGWVLKAGSSDVREVVITAPLSELSGRSASPASSSGSSTLDEKREHSAAESPRALTAVHPRLVSSQPAAETSRADDILFNYYGSSDQPQEVPALSYHRNSVVVRAEHVIKMDNDPDTGLRRQSIPQTRCLTGPVGHTRQQGSVDSLSSTGSSTESDIKSYDDDVKSKSVAAHVYAVDTEKAVKISRRQVYAPPPHVGPLTIYAPWIQRVLLWTPMPGFLPHVTLASVILVSLYLFLVLFATFFRASYKYDWMGPDVMRGGMIGMMQIPIIFGLGGRNSLFRFLLFGRHTNTALRIHKLAGRLCFLCSALHVGLWMRKWLISGKLAIASASPHIIWGYVAIASLALLTITSLPFIRRMAHGFFLSCHIVGFTMFLVGLTMHIAEALPYCIAGASLYGADILLRASRTRIAEANLQVAPGTDSTIVSVPGLKKGWRAGQHIVVRIPKMGGLDGIEGHEFTIASAPNAEGLRLIIKNAGNWSKKLRDISLESDKTGSGLLTRVIVEGPYGGPGNMIFQSFSAVLLVAGGSGITHSLGIAHDLIRKASMPPYNVRARTIEIVWATKTQEAVQGFLPIFHQLIAYAKMAERESPYGTTLKIHIYVTRQPANFPMRIVSDVPATDKLTPNVTGHDQFPPGAGYHQGQPSSGLRIVPGIRPNLGATLNEIVDSITSSEPGVDAGHHTRRRKPQGIAVGVCGPDALVVDMRQAVRAALQVKGAAVGGIELLEESFSH</sequence>
<evidence type="ECO:0000313" key="2">
    <source>
        <dbReference type="Proteomes" id="UP001234202"/>
    </source>
</evidence>
<proteinExistence type="predicted"/>
<accession>A0ACC2XGL5</accession>
<dbReference type="Proteomes" id="UP001234202">
    <property type="component" value="Unassembled WGS sequence"/>
</dbReference>
<organism evidence="1 2">
    <name type="scientific">Naganishia onofrii</name>
    <dbReference type="NCBI Taxonomy" id="1851511"/>
    <lineage>
        <taxon>Eukaryota</taxon>
        <taxon>Fungi</taxon>
        <taxon>Dikarya</taxon>
        <taxon>Basidiomycota</taxon>
        <taxon>Agaricomycotina</taxon>
        <taxon>Tremellomycetes</taxon>
        <taxon>Filobasidiales</taxon>
        <taxon>Filobasidiaceae</taxon>
        <taxon>Naganishia</taxon>
    </lineage>
</organism>
<evidence type="ECO:0000313" key="1">
    <source>
        <dbReference type="EMBL" id="KAJ9122750.1"/>
    </source>
</evidence>
<comment type="caution">
    <text evidence="1">The sequence shown here is derived from an EMBL/GenBank/DDBJ whole genome shotgun (WGS) entry which is preliminary data.</text>
</comment>
<keyword evidence="2" id="KW-1185">Reference proteome</keyword>